<feature type="non-terminal residue" evidence="2">
    <location>
        <position position="451"/>
    </location>
</feature>
<evidence type="ECO:0000259" key="1">
    <source>
        <dbReference type="Pfam" id="PF00501"/>
    </source>
</evidence>
<dbReference type="InterPro" id="IPR000873">
    <property type="entry name" value="AMP-dep_synth/lig_dom"/>
</dbReference>
<dbReference type="PRINTS" id="PR00154">
    <property type="entry name" value="AMPBINDING"/>
</dbReference>
<dbReference type="PROSITE" id="PS00455">
    <property type="entry name" value="AMP_BINDING"/>
    <property type="match status" value="1"/>
</dbReference>
<keyword evidence="3" id="KW-1185">Reference proteome</keyword>
<comment type="caution">
    <text evidence="2">The sequence shown here is derived from an EMBL/GenBank/DDBJ whole genome shotgun (WGS) entry which is preliminary data.</text>
</comment>
<organism evidence="2 3">
    <name type="scientific">Streptomyces macrolidinus</name>
    <dbReference type="NCBI Taxonomy" id="2952607"/>
    <lineage>
        <taxon>Bacteria</taxon>
        <taxon>Bacillati</taxon>
        <taxon>Actinomycetota</taxon>
        <taxon>Actinomycetes</taxon>
        <taxon>Kitasatosporales</taxon>
        <taxon>Streptomycetaceae</taxon>
        <taxon>Streptomyces</taxon>
    </lineage>
</organism>
<gene>
    <name evidence="2" type="ORF">NGF19_30335</name>
</gene>
<dbReference type="Gene3D" id="3.30.559.30">
    <property type="entry name" value="Nonribosomal peptide synthetase, condensation domain"/>
    <property type="match status" value="1"/>
</dbReference>
<evidence type="ECO:0000313" key="2">
    <source>
        <dbReference type="EMBL" id="MCN9245027.1"/>
    </source>
</evidence>
<feature type="domain" description="AMP-dependent synthetase/ligase" evidence="1">
    <location>
        <begin position="111"/>
        <end position="450"/>
    </location>
</feature>
<dbReference type="InterPro" id="IPR020459">
    <property type="entry name" value="AMP-binding"/>
</dbReference>
<reference evidence="2 3" key="1">
    <citation type="submission" date="2022-05" db="EMBL/GenBank/DDBJ databases">
        <title>Streptomyces sp. nov. RY43-2 isolated from soil of a peat swamp forest.</title>
        <authorList>
            <person name="Kanchanasin P."/>
            <person name="Tanasupawat S."/>
            <person name="Phongsopitanun W."/>
        </authorList>
    </citation>
    <scope>NUCLEOTIDE SEQUENCE [LARGE SCALE GENOMIC DNA]</scope>
    <source>
        <strain evidence="2 3">RY43-2</strain>
    </source>
</reference>
<evidence type="ECO:0000313" key="3">
    <source>
        <dbReference type="Proteomes" id="UP001523219"/>
    </source>
</evidence>
<sequence length="451" mass="48315">FGRLDETGEEAEIFAGDRTNTRVDLELHLVEDPDGGVTGQAVYSRALFDHSTVQRLLDHLGNVVREATAEPDRPLSRLSLQDAQERERVLTTWQGVDQPVPAGTLPEMFTGRAARTPDATAVCQGERRLSYAELDAASNRLAHRLIELGLRDEDIVGLDVGRSPETVVAVLAVLKAGGAYLPMDERNPASRKLWMLDQSGARFLLTDRPEDVAELLVDRKITVIDVGADTDPWPAHAVHERRPLPDSLAYVIYTSGSTGKPKGVAVTHRNVVGFACDPLFGSGAYQRVLVHSSYAFDVSTAELWPALLAGGTLVLAPRGAVDAAMFRSVITEHAVTALFLTPGLLELLAEECPEAFAGVREVQVGGDTAPTATVSGLLALHPRLQIVNVYGPTEATVIVTGFRMNAQNPPAADGIPLGGPLPNHRVLVLDDRLRPAPVGVPGELYVTGAGL</sequence>
<dbReference type="Gene3D" id="2.30.38.10">
    <property type="entry name" value="Luciferase, Domain 3"/>
    <property type="match status" value="1"/>
</dbReference>
<dbReference type="PANTHER" id="PTHR45527:SF1">
    <property type="entry name" value="FATTY ACID SYNTHASE"/>
    <property type="match status" value="1"/>
</dbReference>
<feature type="non-terminal residue" evidence="2">
    <location>
        <position position="1"/>
    </location>
</feature>
<protein>
    <submittedName>
        <fullName evidence="2">AMP-binding protein</fullName>
    </submittedName>
</protein>
<dbReference type="Gene3D" id="3.40.50.980">
    <property type="match status" value="2"/>
</dbReference>
<dbReference type="Pfam" id="PF00501">
    <property type="entry name" value="AMP-binding"/>
    <property type="match status" value="1"/>
</dbReference>
<dbReference type="SUPFAM" id="SSF52777">
    <property type="entry name" value="CoA-dependent acyltransferases"/>
    <property type="match status" value="1"/>
</dbReference>
<accession>A0ABT0ZNC2</accession>
<dbReference type="Proteomes" id="UP001523219">
    <property type="component" value="Unassembled WGS sequence"/>
</dbReference>
<dbReference type="SUPFAM" id="SSF56801">
    <property type="entry name" value="Acetyl-CoA synthetase-like"/>
    <property type="match status" value="1"/>
</dbReference>
<dbReference type="PANTHER" id="PTHR45527">
    <property type="entry name" value="NONRIBOSOMAL PEPTIDE SYNTHETASE"/>
    <property type="match status" value="1"/>
</dbReference>
<proteinExistence type="predicted"/>
<dbReference type="InterPro" id="IPR020845">
    <property type="entry name" value="AMP-binding_CS"/>
</dbReference>
<name>A0ABT0ZNC2_9ACTN</name>
<dbReference type="RefSeq" id="WP_252429140.1">
    <property type="nucleotide sequence ID" value="NZ_JAMWMR010000090.1"/>
</dbReference>
<dbReference type="EMBL" id="JAMWMR010000090">
    <property type="protein sequence ID" value="MCN9245027.1"/>
    <property type="molecule type" value="Genomic_DNA"/>
</dbReference>